<organism evidence="2">
    <name type="scientific">viral metagenome</name>
    <dbReference type="NCBI Taxonomy" id="1070528"/>
    <lineage>
        <taxon>unclassified sequences</taxon>
        <taxon>metagenomes</taxon>
        <taxon>organismal metagenomes</taxon>
    </lineage>
</organism>
<name>A0A6C0LAV2_9ZZZZ</name>
<proteinExistence type="predicted"/>
<dbReference type="EMBL" id="MN740459">
    <property type="protein sequence ID" value="QHU27557.1"/>
    <property type="molecule type" value="Genomic_DNA"/>
</dbReference>
<feature type="transmembrane region" description="Helical" evidence="1">
    <location>
        <begin position="161"/>
        <end position="184"/>
    </location>
</feature>
<evidence type="ECO:0000313" key="2">
    <source>
        <dbReference type="EMBL" id="QHU27557.1"/>
    </source>
</evidence>
<keyword evidence="1" id="KW-0472">Membrane</keyword>
<reference evidence="2" key="1">
    <citation type="journal article" date="2020" name="Nature">
        <title>Giant virus diversity and host interactions through global metagenomics.</title>
        <authorList>
            <person name="Schulz F."/>
            <person name="Roux S."/>
            <person name="Paez-Espino D."/>
            <person name="Jungbluth S."/>
            <person name="Walsh D.A."/>
            <person name="Denef V.J."/>
            <person name="McMahon K.D."/>
            <person name="Konstantinidis K.T."/>
            <person name="Eloe-Fadrosh E.A."/>
            <person name="Kyrpides N.C."/>
            <person name="Woyke T."/>
        </authorList>
    </citation>
    <scope>NUCLEOTIDE SEQUENCE</scope>
    <source>
        <strain evidence="2">GVMAG-M-3300027769-26</strain>
    </source>
</reference>
<sequence>MMNNLVVYNKDSNQFELFLYTLVICMMISRKYTETITNNIIRRKINQYTNWNLYSIFFNHILINYFNINNLLISKFIAINSLNIFILFHAFIIYDSRILFQALDNSPSILNKFIKCVSEKRLLQTEYIICNIIFHVLPVYFYKDTLIYYKSYDDTKNMYLYTMIFKFMWSLNIFGDFNFMSIYIPSFEFSNIKLVNFIIFWDYILDNAIMNMSL</sequence>
<keyword evidence="1" id="KW-1133">Transmembrane helix</keyword>
<feature type="transmembrane region" description="Helical" evidence="1">
    <location>
        <begin position="122"/>
        <end position="141"/>
    </location>
</feature>
<protein>
    <submittedName>
        <fullName evidence="2">Uncharacterized protein</fullName>
    </submittedName>
</protein>
<accession>A0A6C0LAV2</accession>
<feature type="transmembrane region" description="Helical" evidence="1">
    <location>
        <begin position="72"/>
        <end position="94"/>
    </location>
</feature>
<dbReference type="AlphaFoldDB" id="A0A6C0LAV2"/>
<evidence type="ECO:0000256" key="1">
    <source>
        <dbReference type="SAM" id="Phobius"/>
    </source>
</evidence>
<keyword evidence="1" id="KW-0812">Transmembrane</keyword>